<reference evidence="4 5" key="1">
    <citation type="submission" date="2020-04" db="EMBL/GenBank/DDBJ databases">
        <title>MicrobeNet Type strains.</title>
        <authorList>
            <person name="Nicholson A.C."/>
        </authorList>
    </citation>
    <scope>NUCLEOTIDE SEQUENCE [LARGE SCALE GENOMIC DNA]</scope>
    <source>
        <strain evidence="4 5">DSM 45078</strain>
    </source>
</reference>
<comment type="caution">
    <text evidence="4">The sequence shown here is derived from an EMBL/GenBank/DDBJ whole genome shotgun (WGS) entry which is preliminary data.</text>
</comment>
<evidence type="ECO:0000313" key="5">
    <source>
        <dbReference type="Proteomes" id="UP000565715"/>
    </source>
</evidence>
<feature type="domain" description="HTH tetR-type" evidence="3">
    <location>
        <begin position="11"/>
        <end position="71"/>
    </location>
</feature>
<evidence type="ECO:0000256" key="1">
    <source>
        <dbReference type="ARBA" id="ARBA00023125"/>
    </source>
</evidence>
<dbReference type="AlphaFoldDB" id="A0A846X7J2"/>
<dbReference type="PANTHER" id="PTHR30055:SF242">
    <property type="entry name" value="HTH-TYPE TRANSCRIPTIONAL REPRESSOR KSTR"/>
    <property type="match status" value="1"/>
</dbReference>
<protein>
    <submittedName>
        <fullName evidence="4">TetR/AcrR family transcriptional regulator</fullName>
    </submittedName>
</protein>
<keyword evidence="5" id="KW-1185">Reference proteome</keyword>
<dbReference type="GO" id="GO:0003700">
    <property type="term" value="F:DNA-binding transcription factor activity"/>
    <property type="evidence" value="ECO:0007669"/>
    <property type="project" value="TreeGrafter"/>
</dbReference>
<dbReference type="Proteomes" id="UP000565715">
    <property type="component" value="Unassembled WGS sequence"/>
</dbReference>
<dbReference type="InterPro" id="IPR001647">
    <property type="entry name" value="HTH_TetR"/>
</dbReference>
<gene>
    <name evidence="4" type="ORF">HGA13_02245</name>
</gene>
<name>A0A846X7J2_9NOCA</name>
<dbReference type="PANTHER" id="PTHR30055">
    <property type="entry name" value="HTH-TYPE TRANSCRIPTIONAL REGULATOR RUTR"/>
    <property type="match status" value="1"/>
</dbReference>
<dbReference type="InterPro" id="IPR050109">
    <property type="entry name" value="HTH-type_TetR-like_transc_reg"/>
</dbReference>
<dbReference type="Pfam" id="PF00440">
    <property type="entry name" value="TetR_N"/>
    <property type="match status" value="1"/>
</dbReference>
<evidence type="ECO:0000313" key="4">
    <source>
        <dbReference type="EMBL" id="NKY31898.1"/>
    </source>
</evidence>
<evidence type="ECO:0000259" key="3">
    <source>
        <dbReference type="PROSITE" id="PS50977"/>
    </source>
</evidence>
<evidence type="ECO:0000256" key="2">
    <source>
        <dbReference type="PROSITE-ProRule" id="PRU00335"/>
    </source>
</evidence>
<keyword evidence="1 2" id="KW-0238">DNA-binding</keyword>
<dbReference type="EMBL" id="JAAXOO010000001">
    <property type="protein sequence ID" value="NKY31898.1"/>
    <property type="molecule type" value="Genomic_DNA"/>
</dbReference>
<sequence length="197" mass="21923">MATESMTAGQLGRRSRLAETVIEMLHEMEPDRIQMREVSERSGVALGTLYRYFPAKQQLLAAAMLGWNNRLSEKLKAERSAPGPKDGGSICERVLGLYRREMRAFQRGPHFARLEIELFSSTDEYVIETLDQRATANRGALFDLLEGVPPETARVASLAIGGAMFVALTSWTSGRISFAEALRNVEDVIRLVLADYA</sequence>
<dbReference type="Gene3D" id="1.10.357.10">
    <property type="entry name" value="Tetracycline Repressor, domain 2"/>
    <property type="match status" value="1"/>
</dbReference>
<accession>A0A846X7J2</accession>
<dbReference type="RefSeq" id="WP_068036049.1">
    <property type="nucleotide sequence ID" value="NZ_JAAXOO010000001.1"/>
</dbReference>
<dbReference type="InterPro" id="IPR009057">
    <property type="entry name" value="Homeodomain-like_sf"/>
</dbReference>
<dbReference type="SUPFAM" id="SSF46689">
    <property type="entry name" value="Homeodomain-like"/>
    <property type="match status" value="1"/>
</dbReference>
<feature type="DNA-binding region" description="H-T-H motif" evidence="2">
    <location>
        <begin position="34"/>
        <end position="53"/>
    </location>
</feature>
<organism evidence="4 5">
    <name type="scientific">Nocardia speluncae</name>
    <dbReference type="NCBI Taxonomy" id="419477"/>
    <lineage>
        <taxon>Bacteria</taxon>
        <taxon>Bacillati</taxon>
        <taxon>Actinomycetota</taxon>
        <taxon>Actinomycetes</taxon>
        <taxon>Mycobacteriales</taxon>
        <taxon>Nocardiaceae</taxon>
        <taxon>Nocardia</taxon>
    </lineage>
</organism>
<proteinExistence type="predicted"/>
<dbReference type="PROSITE" id="PS50977">
    <property type="entry name" value="HTH_TETR_2"/>
    <property type="match status" value="1"/>
</dbReference>
<dbReference type="GO" id="GO:0000976">
    <property type="term" value="F:transcription cis-regulatory region binding"/>
    <property type="evidence" value="ECO:0007669"/>
    <property type="project" value="TreeGrafter"/>
</dbReference>